<dbReference type="STRING" id="946122.A0A0C2T5D5"/>
<proteinExistence type="predicted"/>
<dbReference type="GO" id="GO:0051213">
    <property type="term" value="F:dioxygenase activity"/>
    <property type="evidence" value="ECO:0007669"/>
    <property type="project" value="UniProtKB-KW"/>
</dbReference>
<accession>A0A0C2T5D5</accession>
<dbReference type="GO" id="GO:0006979">
    <property type="term" value="P:response to oxidative stress"/>
    <property type="evidence" value="ECO:0007669"/>
    <property type="project" value="InterPro"/>
</dbReference>
<dbReference type="AlphaFoldDB" id="A0A0C2T5D5"/>
<dbReference type="GO" id="GO:0006631">
    <property type="term" value="P:fatty acid metabolic process"/>
    <property type="evidence" value="ECO:0007669"/>
    <property type="project" value="UniProtKB-ARBA"/>
</dbReference>
<keyword evidence="4" id="KW-0408">Iron</keyword>
<dbReference type="PROSITE" id="PS50292">
    <property type="entry name" value="PEROXIDASE_3"/>
    <property type="match status" value="1"/>
</dbReference>
<dbReference type="SUPFAM" id="SSF48113">
    <property type="entry name" value="Heme-dependent peroxidases"/>
    <property type="match status" value="1"/>
</dbReference>
<dbReference type="InterPro" id="IPR037120">
    <property type="entry name" value="Haem_peroxidase_sf_animal"/>
</dbReference>
<organism evidence="5 6">
    <name type="scientific">Amanita muscaria (strain Koide BX008)</name>
    <dbReference type="NCBI Taxonomy" id="946122"/>
    <lineage>
        <taxon>Eukaryota</taxon>
        <taxon>Fungi</taxon>
        <taxon>Dikarya</taxon>
        <taxon>Basidiomycota</taxon>
        <taxon>Agaricomycotina</taxon>
        <taxon>Agaricomycetes</taxon>
        <taxon>Agaricomycetidae</taxon>
        <taxon>Agaricales</taxon>
        <taxon>Pluteineae</taxon>
        <taxon>Amanitaceae</taxon>
        <taxon>Amanita</taxon>
    </lineage>
</organism>
<dbReference type="OrthoDB" id="823504at2759"/>
<protein>
    <recommendedName>
        <fullName evidence="7">Linoleate diol synthase</fullName>
    </recommendedName>
</protein>
<dbReference type="EMBL" id="KN818222">
    <property type="protein sequence ID" value="KIL71130.1"/>
    <property type="molecule type" value="Genomic_DNA"/>
</dbReference>
<dbReference type="GO" id="GO:0005506">
    <property type="term" value="F:iron ion binding"/>
    <property type="evidence" value="ECO:0007669"/>
    <property type="project" value="InterPro"/>
</dbReference>
<dbReference type="PANTHER" id="PTHR11903:SF37">
    <property type="entry name" value="PSI-PRODUCING OXYGENASE A"/>
    <property type="match status" value="1"/>
</dbReference>
<evidence type="ECO:0000256" key="4">
    <source>
        <dbReference type="ARBA" id="ARBA00023004"/>
    </source>
</evidence>
<name>A0A0C2T5D5_AMAMK</name>
<dbReference type="GO" id="GO:0020037">
    <property type="term" value="F:heme binding"/>
    <property type="evidence" value="ECO:0007669"/>
    <property type="project" value="InterPro"/>
</dbReference>
<dbReference type="Gene3D" id="1.10.630.10">
    <property type="entry name" value="Cytochrome P450"/>
    <property type="match status" value="1"/>
</dbReference>
<dbReference type="GO" id="GO:0004497">
    <property type="term" value="F:monooxygenase activity"/>
    <property type="evidence" value="ECO:0007669"/>
    <property type="project" value="InterPro"/>
</dbReference>
<evidence type="ECO:0000256" key="3">
    <source>
        <dbReference type="ARBA" id="ARBA00023002"/>
    </source>
</evidence>
<keyword evidence="6" id="KW-1185">Reference proteome</keyword>
<dbReference type="GO" id="GO:0004601">
    <property type="term" value="F:peroxidase activity"/>
    <property type="evidence" value="ECO:0007669"/>
    <property type="project" value="InterPro"/>
</dbReference>
<dbReference type="InterPro" id="IPR036396">
    <property type="entry name" value="Cyt_P450_sf"/>
</dbReference>
<keyword evidence="3" id="KW-0560">Oxidoreductase</keyword>
<dbReference type="InParanoid" id="A0A0C2T5D5"/>
<evidence type="ECO:0000256" key="2">
    <source>
        <dbReference type="ARBA" id="ARBA00022964"/>
    </source>
</evidence>
<dbReference type="SUPFAM" id="SSF48264">
    <property type="entry name" value="Cytochrome P450"/>
    <property type="match status" value="1"/>
</dbReference>
<dbReference type="Proteomes" id="UP000054549">
    <property type="component" value="Unassembled WGS sequence"/>
</dbReference>
<gene>
    <name evidence="5" type="ORF">M378DRAFT_19605</name>
</gene>
<evidence type="ECO:0000313" key="6">
    <source>
        <dbReference type="Proteomes" id="UP000054549"/>
    </source>
</evidence>
<evidence type="ECO:0000256" key="1">
    <source>
        <dbReference type="ARBA" id="ARBA00022723"/>
    </source>
</evidence>
<evidence type="ECO:0000313" key="5">
    <source>
        <dbReference type="EMBL" id="KIL71130.1"/>
    </source>
</evidence>
<dbReference type="HOGENOM" id="CLU_002329_0_1_1"/>
<dbReference type="InterPro" id="IPR019791">
    <property type="entry name" value="Haem_peroxidase_animal"/>
</dbReference>
<dbReference type="InterPro" id="IPR050783">
    <property type="entry name" value="Oxylipin_biosynth_metab"/>
</dbReference>
<dbReference type="PANTHER" id="PTHR11903">
    <property type="entry name" value="PROSTAGLANDIN G/H SYNTHASE"/>
    <property type="match status" value="1"/>
</dbReference>
<evidence type="ECO:0008006" key="7">
    <source>
        <dbReference type="Google" id="ProtNLM"/>
    </source>
</evidence>
<sequence>MVDPISGKNSPVRNDEIKRDILRLFNKLPIDLNIAEDAYCQCVPSSAVQTDVSAEKIYNDVLVPSERGESKNGLSHLALSLAAIVALCLHREYSPSQSSLERNGTSPYFDLSSLYGTSETETEKIRRRDGSGMLHPDCFCEDRVTTLPESVAVLLVLWNRYHNHTAKQLLIRNERKRWHGISELQEELRSGQDEEIFNLARSITCTHFMNVVKEDFIRGLTGIPFVGPSLDLNLTLDKHVGQCYRSTRESYFLYSVFLPSLSNTPEPIGKEQPSCIGNLRRNDNGFFEDSELADVLFKATEEIYSGPSLKNISQSTPQNIEEARKWKICSLNEFRVHLGLNALDSFEKWNKTLAPAVQKLYRDDIGQLELIPGLLGEEPMKNSGFNFGETLTWGLIADIVSRLNSDPRFTTNYRAEELTTWGFNDSKEAPGGCFMAMLPKLLQRTLPRHCIYDNVYCLFPLCTPKESHDRIKGFSRPDGKDSDKKGYSFRRPHCGKAKVLRTLKAIKRVLNDPAQFSSPYKDTLMKITGGYGHFLGFDDVELHDLDLGLTMFSLLPDKGAAKRIGDTFFRLARANVEQRCTKSVDGKRARIDLVGDVIEATCTRWIYETMCIMNLGDEDLRGMTEKQQDIAREGARQTEIKAHEDFAALHAYIHNITEQEMGWGVRERAIQASRHLSEHLTQQLGQDTVAHNIRGARLKQGLASELLYGSKISGRRSAEPFLFRFMKSVKLNELPTKLVDMMPHLLKLKKKYMRSGQDHDEEEDKARMAVEDHRAIALIIGLVVATSANLSKVCAQAVDFYLNNDKYRKEREEIVKLCKDETVTNEKIMGYVSEAQSEILVLPKLEGSSSIDAQGIAHQFGVWRDVAAEANIEIDQGGGHAPITVEPGDQVFADFANAHTDPRDFPEPQKVNPGRRWKTSSLYGMGMHKCPALPLIEEILPQLFKAIFSLTNLTPSVDNGRTSSTTLCPDPLPWEPKIFLDETGKVSCYPRRMIVEFDAADLQCNNQKLVLGRIAERRERKLKDDLRRNKCYGFVVLLVLLCLLSIKVISMAKRHSLSFPSQDSPSHSPVAVVAPQEYSQQSPSLVHETSAAHIVCVNPTPLIPWSITQFVPKIEGPQAGEPAPLILYKTTGHYPHQISVVDLDVKDIIIDAWIDDANLGHREVDLTLSVNCGSDFGTCIGKGFSSAYFTVPPGEHTIQVTIFKRDKMGPFEWAEDTAKRIAFTVEECRP</sequence>
<keyword evidence="1" id="KW-0479">Metal-binding</keyword>
<dbReference type="Gene3D" id="1.10.640.10">
    <property type="entry name" value="Haem peroxidase domain superfamily, animal type"/>
    <property type="match status" value="1"/>
</dbReference>
<dbReference type="InterPro" id="IPR010255">
    <property type="entry name" value="Haem_peroxidase_sf"/>
</dbReference>
<dbReference type="GO" id="GO:0016705">
    <property type="term" value="F:oxidoreductase activity, acting on paired donors, with incorporation or reduction of molecular oxygen"/>
    <property type="evidence" value="ECO:0007669"/>
    <property type="project" value="InterPro"/>
</dbReference>
<reference evidence="5 6" key="1">
    <citation type="submission" date="2014-04" db="EMBL/GenBank/DDBJ databases">
        <title>Evolutionary Origins and Diversification of the Mycorrhizal Mutualists.</title>
        <authorList>
            <consortium name="DOE Joint Genome Institute"/>
            <consortium name="Mycorrhizal Genomics Consortium"/>
            <person name="Kohler A."/>
            <person name="Kuo A."/>
            <person name="Nagy L.G."/>
            <person name="Floudas D."/>
            <person name="Copeland A."/>
            <person name="Barry K.W."/>
            <person name="Cichocki N."/>
            <person name="Veneault-Fourrey C."/>
            <person name="LaButti K."/>
            <person name="Lindquist E.A."/>
            <person name="Lipzen A."/>
            <person name="Lundell T."/>
            <person name="Morin E."/>
            <person name="Murat C."/>
            <person name="Riley R."/>
            <person name="Ohm R."/>
            <person name="Sun H."/>
            <person name="Tunlid A."/>
            <person name="Henrissat B."/>
            <person name="Grigoriev I.V."/>
            <person name="Hibbett D.S."/>
            <person name="Martin F."/>
        </authorList>
    </citation>
    <scope>NUCLEOTIDE SEQUENCE [LARGE SCALE GENOMIC DNA]</scope>
    <source>
        <strain evidence="5 6">Koide BX008</strain>
    </source>
</reference>
<keyword evidence="2" id="KW-0223">Dioxygenase</keyword>